<evidence type="ECO:0000256" key="1">
    <source>
        <dbReference type="SAM" id="MobiDB-lite"/>
    </source>
</evidence>
<name>A0A5B7F2N7_PORTR</name>
<protein>
    <submittedName>
        <fullName evidence="2">Uncharacterized protein</fullName>
    </submittedName>
</protein>
<dbReference type="Proteomes" id="UP000324222">
    <property type="component" value="Unassembled WGS sequence"/>
</dbReference>
<feature type="compositionally biased region" description="Basic and acidic residues" evidence="1">
    <location>
        <begin position="21"/>
        <end position="53"/>
    </location>
</feature>
<feature type="compositionally biased region" description="Acidic residues" evidence="1">
    <location>
        <begin position="11"/>
        <end position="20"/>
    </location>
</feature>
<evidence type="ECO:0000313" key="2">
    <source>
        <dbReference type="EMBL" id="MPC41281.1"/>
    </source>
</evidence>
<organism evidence="2 3">
    <name type="scientific">Portunus trituberculatus</name>
    <name type="common">Swimming crab</name>
    <name type="synonym">Neptunus trituberculatus</name>
    <dbReference type="NCBI Taxonomy" id="210409"/>
    <lineage>
        <taxon>Eukaryota</taxon>
        <taxon>Metazoa</taxon>
        <taxon>Ecdysozoa</taxon>
        <taxon>Arthropoda</taxon>
        <taxon>Crustacea</taxon>
        <taxon>Multicrustacea</taxon>
        <taxon>Malacostraca</taxon>
        <taxon>Eumalacostraca</taxon>
        <taxon>Eucarida</taxon>
        <taxon>Decapoda</taxon>
        <taxon>Pleocyemata</taxon>
        <taxon>Brachyura</taxon>
        <taxon>Eubrachyura</taxon>
        <taxon>Portunoidea</taxon>
        <taxon>Portunidae</taxon>
        <taxon>Portuninae</taxon>
        <taxon>Portunus</taxon>
    </lineage>
</organism>
<feature type="compositionally biased region" description="Basic and acidic residues" evidence="1">
    <location>
        <begin position="1"/>
        <end position="10"/>
    </location>
</feature>
<keyword evidence="3" id="KW-1185">Reference proteome</keyword>
<dbReference type="AlphaFoldDB" id="A0A5B7F2N7"/>
<sequence length="80" mass="9738">MKNKNKNKEQEGEEKEEEKDEKEKQRKTKEVREEGRRLGQEETRQDKTRRQEDTYLFPTKLTPTQCNTISIYMYTYTSSL</sequence>
<feature type="region of interest" description="Disordered" evidence="1">
    <location>
        <begin position="1"/>
        <end position="56"/>
    </location>
</feature>
<evidence type="ECO:0000313" key="3">
    <source>
        <dbReference type="Proteomes" id="UP000324222"/>
    </source>
</evidence>
<proteinExistence type="predicted"/>
<accession>A0A5B7F2N7</accession>
<reference evidence="2 3" key="1">
    <citation type="submission" date="2019-05" db="EMBL/GenBank/DDBJ databases">
        <title>Another draft genome of Portunus trituberculatus and its Hox gene families provides insights of decapod evolution.</title>
        <authorList>
            <person name="Jeong J.-H."/>
            <person name="Song I."/>
            <person name="Kim S."/>
            <person name="Choi T."/>
            <person name="Kim D."/>
            <person name="Ryu S."/>
            <person name="Kim W."/>
        </authorList>
    </citation>
    <scope>NUCLEOTIDE SEQUENCE [LARGE SCALE GENOMIC DNA]</scope>
    <source>
        <tissue evidence="2">Muscle</tissue>
    </source>
</reference>
<gene>
    <name evidence="2" type="ORF">E2C01_034869</name>
</gene>
<comment type="caution">
    <text evidence="2">The sequence shown here is derived from an EMBL/GenBank/DDBJ whole genome shotgun (WGS) entry which is preliminary data.</text>
</comment>
<dbReference type="EMBL" id="VSRR010004995">
    <property type="protein sequence ID" value="MPC41281.1"/>
    <property type="molecule type" value="Genomic_DNA"/>
</dbReference>